<dbReference type="GeneID" id="28958423"/>
<feature type="signal peptide" evidence="1">
    <location>
        <begin position="1"/>
        <end position="19"/>
    </location>
</feature>
<evidence type="ECO:0000256" key="1">
    <source>
        <dbReference type="SAM" id="SignalP"/>
    </source>
</evidence>
<evidence type="ECO:0000313" key="4">
    <source>
        <dbReference type="Proteomes" id="UP000009097"/>
    </source>
</evidence>
<reference evidence="3" key="1">
    <citation type="submission" date="2007-04" db="EMBL/GenBank/DDBJ databases">
        <authorList>
            <consortium name="The Broad Institute Genome Sequencing Platform"/>
            <person name="Birren B."/>
            <person name="Lander E."/>
            <person name="Galagan J."/>
            <person name="Nusbaum C."/>
            <person name="Devon K."/>
            <person name="Ma L.-J."/>
            <person name="Jaffe D."/>
            <person name="Butler J."/>
            <person name="Alvarez P."/>
            <person name="Gnerre S."/>
            <person name="Grabherr M."/>
            <person name="Kleber M."/>
            <person name="Mauceli E."/>
            <person name="Brockman W."/>
            <person name="MacCallum I.A."/>
            <person name="Young S."/>
            <person name="LaButti K."/>
            <person name="DeCaprio D."/>
            <person name="Crawford M."/>
            <person name="Koehrsen M."/>
            <person name="Engels R."/>
            <person name="Montgomery P."/>
            <person name="Pearson M."/>
            <person name="Howarth C."/>
            <person name="Larson L."/>
            <person name="White J."/>
            <person name="O'Leary S."/>
            <person name="Kodira C."/>
            <person name="Zeng Q."/>
            <person name="Yandava C."/>
            <person name="Alvarado L."/>
            <person name="Kistler C."/>
            <person name="Shim W.-B."/>
            <person name="Kang S."/>
            <person name="Woloshuk C."/>
        </authorList>
    </citation>
    <scope>NUCLEOTIDE SEQUENCE</scope>
    <source>
        <strain evidence="3">4287</strain>
    </source>
</reference>
<name>A0A0J9WDL3_FUSO4</name>
<dbReference type="Pfam" id="PF24870">
    <property type="entry name" value="DUF7735"/>
    <property type="match status" value="1"/>
</dbReference>
<dbReference type="AlphaFoldDB" id="A0A0J9WDL3"/>
<protein>
    <recommendedName>
        <fullName evidence="2">DUF7735 domain-containing protein</fullName>
    </recommendedName>
</protein>
<gene>
    <name evidence="3" type="ORF">FOXG_17686</name>
</gene>
<accession>A0A0J9WDL3</accession>
<dbReference type="OrthoDB" id="4940591at2759"/>
<dbReference type="EMBL" id="DS231767">
    <property type="protein sequence ID" value="KNB20760.1"/>
    <property type="molecule type" value="Genomic_DNA"/>
</dbReference>
<dbReference type="Proteomes" id="UP000009097">
    <property type="component" value="Unassembled WGS sequence"/>
</dbReference>
<feature type="chain" id="PRO_5005325454" description="DUF7735 domain-containing protein" evidence="1">
    <location>
        <begin position="20"/>
        <end position="235"/>
    </location>
</feature>
<evidence type="ECO:0000259" key="2">
    <source>
        <dbReference type="Pfam" id="PF24870"/>
    </source>
</evidence>
<proteinExistence type="predicted"/>
<dbReference type="VEuPathDB" id="FungiDB:FOXG_17686"/>
<organism evidence="3 4">
    <name type="scientific">Fusarium oxysporum f. sp. lycopersici (strain 4287 / CBS 123668 / FGSC 9935 / NRRL 34936)</name>
    <name type="common">Fusarium vascular wilt of tomato</name>
    <dbReference type="NCBI Taxonomy" id="426428"/>
    <lineage>
        <taxon>Eukaryota</taxon>
        <taxon>Fungi</taxon>
        <taxon>Dikarya</taxon>
        <taxon>Ascomycota</taxon>
        <taxon>Pezizomycotina</taxon>
        <taxon>Sordariomycetes</taxon>
        <taxon>Hypocreomycetidae</taxon>
        <taxon>Hypocreales</taxon>
        <taxon>Nectriaceae</taxon>
        <taxon>Fusarium</taxon>
        <taxon>Fusarium oxysporum species complex</taxon>
    </lineage>
</organism>
<dbReference type="KEGG" id="fox:FOXG_17686"/>
<keyword evidence="1" id="KW-0732">Signal</keyword>
<sequence length="235" mass="25507">MKKSFVITLPLLQALPAWGLIYDTILPSAKPTITEDFRNCLIMDDPQSFFEPPEPTGAFSTALFSYFKDLNKDCPFTDLDVFGVPTCPYPELSEICSFTDVAPKTHLPAWSSHGSAASSWWKEHSSSMVEFADYCPNRWFDTMGSVAYGGLLLNNTISFAACRDRDILGDALRAPKATQASTTADQQATTLTTTQVDAEETTKKTANGVVGRAENTALWKVAATGLAATAVNSVL</sequence>
<feature type="domain" description="DUF7735" evidence="2">
    <location>
        <begin position="25"/>
        <end position="164"/>
    </location>
</feature>
<dbReference type="RefSeq" id="XP_018258805.1">
    <property type="nucleotide sequence ID" value="XM_018397690.1"/>
</dbReference>
<reference evidence="3" key="2">
    <citation type="journal article" date="2010" name="Nature">
        <title>Comparative genomics reveals mobile pathogenicity chromosomes in Fusarium.</title>
        <authorList>
            <person name="Ma L.J."/>
            <person name="van der Does H.C."/>
            <person name="Borkovich K.A."/>
            <person name="Coleman J.J."/>
            <person name="Daboussi M.J."/>
            <person name="Di Pietro A."/>
            <person name="Dufresne M."/>
            <person name="Freitag M."/>
            <person name="Grabherr M."/>
            <person name="Henrissat B."/>
            <person name="Houterman P.M."/>
            <person name="Kang S."/>
            <person name="Shim W.B."/>
            <person name="Woloshuk C."/>
            <person name="Xie X."/>
            <person name="Xu J.R."/>
            <person name="Antoniw J."/>
            <person name="Baker S.E."/>
            <person name="Bluhm B.H."/>
            <person name="Breakspear A."/>
            <person name="Brown D.W."/>
            <person name="Butchko R.A."/>
            <person name="Chapman S."/>
            <person name="Coulson R."/>
            <person name="Coutinho P.M."/>
            <person name="Danchin E.G."/>
            <person name="Diener A."/>
            <person name="Gale L.R."/>
            <person name="Gardiner D.M."/>
            <person name="Goff S."/>
            <person name="Hammond-Kosack K.E."/>
            <person name="Hilburn K."/>
            <person name="Hua-Van A."/>
            <person name="Jonkers W."/>
            <person name="Kazan K."/>
            <person name="Kodira C.D."/>
            <person name="Koehrsen M."/>
            <person name="Kumar L."/>
            <person name="Lee Y.H."/>
            <person name="Li L."/>
            <person name="Manners J.M."/>
            <person name="Miranda-Saavedra D."/>
            <person name="Mukherjee M."/>
            <person name="Park G."/>
            <person name="Park J."/>
            <person name="Park S.Y."/>
            <person name="Proctor R.H."/>
            <person name="Regev A."/>
            <person name="Ruiz-Roldan M.C."/>
            <person name="Sain D."/>
            <person name="Sakthikumar S."/>
            <person name="Sykes S."/>
            <person name="Schwartz D.C."/>
            <person name="Turgeon B.G."/>
            <person name="Wapinski I."/>
            <person name="Yoder O."/>
            <person name="Young S."/>
            <person name="Zeng Q."/>
            <person name="Zhou S."/>
            <person name="Galagan J."/>
            <person name="Cuomo C.A."/>
            <person name="Kistler H.C."/>
            <person name="Rep M."/>
        </authorList>
    </citation>
    <scope>NUCLEOTIDE SEQUENCE [LARGE SCALE GENOMIC DNA]</scope>
    <source>
        <strain evidence="3">4287</strain>
    </source>
</reference>
<evidence type="ECO:0000313" key="3">
    <source>
        <dbReference type="EMBL" id="KNB20760.1"/>
    </source>
</evidence>
<dbReference type="InterPro" id="IPR056637">
    <property type="entry name" value="DUF7735"/>
</dbReference>